<proteinExistence type="predicted"/>
<dbReference type="RefSeq" id="WP_182382242.1">
    <property type="nucleotide sequence ID" value="NZ_JBNQQI010000002.1"/>
</dbReference>
<gene>
    <name evidence="1" type="ORF">D9O31_04075</name>
</gene>
<accession>A0A403SW29</accession>
<dbReference type="Proteomes" id="UP000839526">
    <property type="component" value="Unassembled WGS sequence"/>
</dbReference>
<reference evidence="1" key="1">
    <citation type="submission" date="2018-10" db="EMBL/GenBank/DDBJ databases">
        <authorList>
            <consortium name="PulseNet: The National Subtyping Network for Foodborne Disease Surveillance"/>
            <person name="Tarr C.L."/>
            <person name="Trees E."/>
            <person name="Katz L.S."/>
            <person name="Carleton-Romer H.A."/>
            <person name="Stroika S."/>
            <person name="Kucerova Z."/>
            <person name="Roache K.F."/>
            <person name="Sabol A.L."/>
            <person name="Besser J."/>
            <person name="Gerner-Smidt P."/>
        </authorList>
    </citation>
    <scope>NUCLEOTIDE SEQUENCE [LARGE SCALE GENOMIC DNA]</scope>
    <source>
        <strain evidence="1">PNUSAS052121</strain>
    </source>
</reference>
<comment type="caution">
    <text evidence="1">The sequence shown here is derived from an EMBL/GenBank/DDBJ whole genome shotgun (WGS) entry which is preliminary data.</text>
</comment>
<dbReference type="AlphaFoldDB" id="A0A403SW29"/>
<name>A0A403SW29_SALER</name>
<sequence length="91" mass="10358">MKSQYYPFTGDERQSMAFTPVLDGTVYNCQLKWNITAQRWYLLITDSSGNTIFNTALIGSPEAGGINLISGIFRYTSMYWREKNGQIEVTS</sequence>
<dbReference type="EMBL" id="RWAH01000003">
    <property type="protein sequence ID" value="MMS75802.1"/>
    <property type="molecule type" value="Genomic_DNA"/>
</dbReference>
<evidence type="ECO:0000313" key="1">
    <source>
        <dbReference type="EMBL" id="MMS75802.1"/>
    </source>
</evidence>
<protein>
    <submittedName>
        <fullName evidence="1">Uncharacterized protein</fullName>
    </submittedName>
</protein>
<organism evidence="1">
    <name type="scientific">Salmonella enterica</name>
    <name type="common">Salmonella choleraesuis</name>
    <dbReference type="NCBI Taxonomy" id="28901"/>
    <lineage>
        <taxon>Bacteria</taxon>
        <taxon>Pseudomonadati</taxon>
        <taxon>Pseudomonadota</taxon>
        <taxon>Gammaproteobacteria</taxon>
        <taxon>Enterobacterales</taxon>
        <taxon>Enterobacteriaceae</taxon>
        <taxon>Salmonella</taxon>
    </lineage>
</organism>